<evidence type="ECO:0000313" key="7">
    <source>
        <dbReference type="EMBL" id="PWV95964.1"/>
    </source>
</evidence>
<comment type="subcellular location">
    <subcellularLocation>
        <location evidence="1">Membrane</location>
        <topology evidence="1">Multi-pass membrane protein</topology>
    </subcellularLocation>
</comment>
<sequence length="172" mass="18411">MIYLGLMMTLSVCLTLFLSGAAKVFDLRSSGRSAASIGILPNSLGRLFGYVLPFAEIILAALLLTDTQMRLALVAAALLFAAFITANAIVLVQGKDIACHCFGSLLRGTMGWGGLLHSVIMMICCTVGYLWPGFSVSDLLSDPGIDHMIMIGVPAVGIFLMGMISREILFYR</sequence>
<feature type="transmembrane region" description="Helical" evidence="5">
    <location>
        <begin position="71"/>
        <end position="92"/>
    </location>
</feature>
<keyword evidence="4 5" id="KW-0472">Membrane</keyword>
<organism evidence="7 8">
    <name type="scientific">Paenibacillus cellulosilyticus</name>
    <dbReference type="NCBI Taxonomy" id="375489"/>
    <lineage>
        <taxon>Bacteria</taxon>
        <taxon>Bacillati</taxon>
        <taxon>Bacillota</taxon>
        <taxon>Bacilli</taxon>
        <taxon>Bacillales</taxon>
        <taxon>Paenibacillaceae</taxon>
        <taxon>Paenibacillus</taxon>
    </lineage>
</organism>
<evidence type="ECO:0000256" key="1">
    <source>
        <dbReference type="ARBA" id="ARBA00004141"/>
    </source>
</evidence>
<dbReference type="Proteomes" id="UP000246635">
    <property type="component" value="Unassembled WGS sequence"/>
</dbReference>
<dbReference type="UniPathway" id="UPA00895"/>
<dbReference type="GO" id="GO:0016020">
    <property type="term" value="C:membrane"/>
    <property type="evidence" value="ECO:0007669"/>
    <property type="project" value="UniProtKB-SubCell"/>
</dbReference>
<feature type="transmembrane region" description="Helical" evidence="5">
    <location>
        <begin position="47"/>
        <end position="65"/>
    </location>
</feature>
<name>A0A2V2YNA7_9BACL</name>
<dbReference type="AlphaFoldDB" id="A0A2V2YNA7"/>
<evidence type="ECO:0000256" key="4">
    <source>
        <dbReference type="ARBA" id="ARBA00023136"/>
    </source>
</evidence>
<dbReference type="OrthoDB" id="2594468at2"/>
<reference evidence="7 8" key="1">
    <citation type="submission" date="2018-05" db="EMBL/GenBank/DDBJ databases">
        <title>Genomic Encyclopedia of Type Strains, Phase III (KMG-III): the genomes of soil and plant-associated and newly described type strains.</title>
        <authorList>
            <person name="Whitman W."/>
        </authorList>
    </citation>
    <scope>NUCLEOTIDE SEQUENCE [LARGE SCALE GENOMIC DNA]</scope>
    <source>
        <strain evidence="7 8">CECT 5696</strain>
    </source>
</reference>
<feature type="transmembrane region" description="Helical" evidence="5">
    <location>
        <begin position="112"/>
        <end position="132"/>
    </location>
</feature>
<proteinExistence type="predicted"/>
<feature type="transmembrane region" description="Helical" evidence="5">
    <location>
        <begin position="6"/>
        <end position="26"/>
    </location>
</feature>
<feature type="transmembrane region" description="Helical" evidence="5">
    <location>
        <begin position="144"/>
        <end position="164"/>
    </location>
</feature>
<gene>
    <name evidence="7" type="ORF">DFQ01_12341</name>
</gene>
<dbReference type="EMBL" id="QGTQ01000023">
    <property type="protein sequence ID" value="PWV95964.1"/>
    <property type="molecule type" value="Genomic_DNA"/>
</dbReference>
<evidence type="ECO:0000256" key="2">
    <source>
        <dbReference type="ARBA" id="ARBA00022692"/>
    </source>
</evidence>
<evidence type="ECO:0000256" key="5">
    <source>
        <dbReference type="SAM" id="Phobius"/>
    </source>
</evidence>
<evidence type="ECO:0000259" key="6">
    <source>
        <dbReference type="Pfam" id="PF07291"/>
    </source>
</evidence>
<dbReference type="InterPro" id="IPR009908">
    <property type="entry name" value="Methylamine_util_MauE"/>
</dbReference>
<evidence type="ECO:0000256" key="3">
    <source>
        <dbReference type="ARBA" id="ARBA00022989"/>
    </source>
</evidence>
<dbReference type="GO" id="GO:0030416">
    <property type="term" value="P:methylamine metabolic process"/>
    <property type="evidence" value="ECO:0007669"/>
    <property type="project" value="InterPro"/>
</dbReference>
<comment type="caution">
    <text evidence="7">The sequence shown here is derived from an EMBL/GenBank/DDBJ whole genome shotgun (WGS) entry which is preliminary data.</text>
</comment>
<keyword evidence="2 5" id="KW-0812">Transmembrane</keyword>
<keyword evidence="3 5" id="KW-1133">Transmembrane helix</keyword>
<accession>A0A2V2YNA7</accession>
<keyword evidence="8" id="KW-1185">Reference proteome</keyword>
<evidence type="ECO:0000313" key="8">
    <source>
        <dbReference type="Proteomes" id="UP000246635"/>
    </source>
</evidence>
<dbReference type="Pfam" id="PF07291">
    <property type="entry name" value="MauE"/>
    <property type="match status" value="1"/>
</dbReference>
<protein>
    <submittedName>
        <fullName evidence="7">Methylamine utilization protein MauE</fullName>
    </submittedName>
</protein>
<feature type="domain" description="Methylamine utilisation protein MauE" evidence="6">
    <location>
        <begin position="3"/>
        <end position="129"/>
    </location>
</feature>
<dbReference type="RefSeq" id="WP_110046120.1">
    <property type="nucleotide sequence ID" value="NZ_CP054613.1"/>
</dbReference>